<gene>
    <name evidence="1" type="ORF">B0H15DRAFT_1017896</name>
</gene>
<reference evidence="1" key="1">
    <citation type="submission" date="2023-03" db="EMBL/GenBank/DDBJ databases">
        <title>Massive genome expansion in bonnet fungi (Mycena s.s.) driven by repeated elements and novel gene families across ecological guilds.</title>
        <authorList>
            <consortium name="Lawrence Berkeley National Laboratory"/>
            <person name="Harder C.B."/>
            <person name="Miyauchi S."/>
            <person name="Viragh M."/>
            <person name="Kuo A."/>
            <person name="Thoen E."/>
            <person name="Andreopoulos B."/>
            <person name="Lu D."/>
            <person name="Skrede I."/>
            <person name="Drula E."/>
            <person name="Henrissat B."/>
            <person name="Morin E."/>
            <person name="Kohler A."/>
            <person name="Barry K."/>
            <person name="LaButti K."/>
            <person name="Morin E."/>
            <person name="Salamov A."/>
            <person name="Lipzen A."/>
            <person name="Mereny Z."/>
            <person name="Hegedus B."/>
            <person name="Baldrian P."/>
            <person name="Stursova M."/>
            <person name="Weitz H."/>
            <person name="Taylor A."/>
            <person name="Grigoriev I.V."/>
            <person name="Nagy L.G."/>
            <person name="Martin F."/>
            <person name="Kauserud H."/>
        </authorList>
    </citation>
    <scope>NUCLEOTIDE SEQUENCE</scope>
    <source>
        <strain evidence="1">CBHHK173m</strain>
    </source>
</reference>
<evidence type="ECO:0000313" key="2">
    <source>
        <dbReference type="Proteomes" id="UP001222325"/>
    </source>
</evidence>
<sequence>MALIDGPILPQPVFPEDIERTINEVLLRDTRDMCGTMSLVASRFNIWTKPISLHMVMVRRCDNWMERVCDWLLPNAAFVRILVLDMPSLQGRKRIPLPAEELGLIRRLLEASERVAHLAVTWNIWSALQQECSALCLESLYLIWDHAYYKVPVPSLADLQYPTALRDLTISAPPDLKNPTPFRSWAVLQVHSVVMHPNGA</sequence>
<evidence type="ECO:0000313" key="1">
    <source>
        <dbReference type="EMBL" id="KAJ7101483.1"/>
    </source>
</evidence>
<organism evidence="1 2">
    <name type="scientific">Mycena belliarum</name>
    <dbReference type="NCBI Taxonomy" id="1033014"/>
    <lineage>
        <taxon>Eukaryota</taxon>
        <taxon>Fungi</taxon>
        <taxon>Dikarya</taxon>
        <taxon>Basidiomycota</taxon>
        <taxon>Agaricomycotina</taxon>
        <taxon>Agaricomycetes</taxon>
        <taxon>Agaricomycetidae</taxon>
        <taxon>Agaricales</taxon>
        <taxon>Marasmiineae</taxon>
        <taxon>Mycenaceae</taxon>
        <taxon>Mycena</taxon>
    </lineage>
</organism>
<comment type="caution">
    <text evidence="1">The sequence shown here is derived from an EMBL/GenBank/DDBJ whole genome shotgun (WGS) entry which is preliminary data.</text>
</comment>
<protein>
    <submittedName>
        <fullName evidence="1">Uncharacterized protein</fullName>
    </submittedName>
</protein>
<name>A0AAD6XWR9_9AGAR</name>
<dbReference type="Proteomes" id="UP001222325">
    <property type="component" value="Unassembled WGS sequence"/>
</dbReference>
<proteinExistence type="predicted"/>
<keyword evidence="2" id="KW-1185">Reference proteome</keyword>
<dbReference type="AlphaFoldDB" id="A0AAD6XWR9"/>
<accession>A0AAD6XWR9</accession>
<dbReference type="EMBL" id="JARJCN010000004">
    <property type="protein sequence ID" value="KAJ7101483.1"/>
    <property type="molecule type" value="Genomic_DNA"/>
</dbReference>